<dbReference type="AlphaFoldDB" id="A0A7S3Q6L5"/>
<evidence type="ECO:0000259" key="6">
    <source>
        <dbReference type="Pfam" id="PF00685"/>
    </source>
</evidence>
<dbReference type="Pfam" id="PF00685">
    <property type="entry name" value="Sulfotransfer_1"/>
    <property type="match status" value="1"/>
</dbReference>
<keyword evidence="1" id="KW-0808">Transferase</keyword>
<gene>
    <name evidence="7" type="ORF">CDEB00056_LOCUS12337</name>
</gene>
<reference evidence="7" key="1">
    <citation type="submission" date="2021-01" db="EMBL/GenBank/DDBJ databases">
        <authorList>
            <person name="Corre E."/>
            <person name="Pelletier E."/>
            <person name="Niang G."/>
            <person name="Scheremetjew M."/>
            <person name="Finn R."/>
            <person name="Kale V."/>
            <person name="Holt S."/>
            <person name="Cochrane G."/>
            <person name="Meng A."/>
            <person name="Brown T."/>
            <person name="Cohen L."/>
        </authorList>
    </citation>
    <scope>NUCLEOTIDE SEQUENCE</scope>
    <source>
        <strain evidence="7">MM31A-1</strain>
    </source>
</reference>
<evidence type="ECO:0000313" key="7">
    <source>
        <dbReference type="EMBL" id="CAE0467485.1"/>
    </source>
</evidence>
<feature type="region of interest" description="Disordered" evidence="5">
    <location>
        <begin position="21"/>
        <end position="41"/>
    </location>
</feature>
<dbReference type="InterPro" id="IPR027417">
    <property type="entry name" value="P-loop_NTPase"/>
</dbReference>
<evidence type="ECO:0000256" key="5">
    <source>
        <dbReference type="SAM" id="MobiDB-lite"/>
    </source>
</evidence>
<dbReference type="PANTHER" id="PTHR10605:SF56">
    <property type="entry name" value="BIFUNCTIONAL HEPARAN SULFATE N-DEACETYLASE_N-SULFOTRANSFERASE"/>
    <property type="match status" value="1"/>
</dbReference>
<protein>
    <recommendedName>
        <fullName evidence="6">Sulfotransferase domain-containing protein</fullName>
    </recommendedName>
</protein>
<dbReference type="Gene3D" id="3.40.50.300">
    <property type="entry name" value="P-loop containing nucleotide triphosphate hydrolases"/>
    <property type="match status" value="1"/>
</dbReference>
<evidence type="ECO:0000256" key="4">
    <source>
        <dbReference type="PIRSR" id="PIRSR637359-2"/>
    </source>
</evidence>
<organism evidence="7">
    <name type="scientific">Chaetoceros debilis</name>
    <dbReference type="NCBI Taxonomy" id="122233"/>
    <lineage>
        <taxon>Eukaryota</taxon>
        <taxon>Sar</taxon>
        <taxon>Stramenopiles</taxon>
        <taxon>Ochrophyta</taxon>
        <taxon>Bacillariophyta</taxon>
        <taxon>Coscinodiscophyceae</taxon>
        <taxon>Chaetocerotophycidae</taxon>
        <taxon>Chaetocerotales</taxon>
        <taxon>Chaetocerotaceae</taxon>
        <taxon>Chaetoceros</taxon>
    </lineage>
</organism>
<feature type="domain" description="Sulfotransferase" evidence="6">
    <location>
        <begin position="92"/>
        <end position="304"/>
    </location>
</feature>
<dbReference type="SUPFAM" id="SSF52540">
    <property type="entry name" value="P-loop containing nucleoside triphosphate hydrolases"/>
    <property type="match status" value="1"/>
</dbReference>
<name>A0A7S3Q6L5_9STRA</name>
<evidence type="ECO:0000256" key="2">
    <source>
        <dbReference type="ARBA" id="ARBA00023180"/>
    </source>
</evidence>
<dbReference type="EMBL" id="HBIO01016001">
    <property type="protein sequence ID" value="CAE0467485.1"/>
    <property type="molecule type" value="Transcribed_RNA"/>
</dbReference>
<feature type="binding site" evidence="4">
    <location>
        <position position="198"/>
    </location>
    <ligand>
        <name>3'-phosphoadenylyl sulfate</name>
        <dbReference type="ChEBI" id="CHEBI:58339"/>
    </ligand>
</feature>
<feature type="binding site" evidence="4">
    <location>
        <position position="190"/>
    </location>
    <ligand>
        <name>3'-phosphoadenylyl sulfate</name>
        <dbReference type="ChEBI" id="CHEBI:58339"/>
    </ligand>
</feature>
<evidence type="ECO:0000256" key="3">
    <source>
        <dbReference type="PIRSR" id="PIRSR637359-1"/>
    </source>
</evidence>
<accession>A0A7S3Q6L5</accession>
<evidence type="ECO:0000256" key="1">
    <source>
        <dbReference type="ARBA" id="ARBA00022679"/>
    </source>
</evidence>
<proteinExistence type="predicted"/>
<sequence>MSDFANLLGKLQATAQKANIAEVSTRRASTSASSKKRKLEDVKGGDILNHRSNTKRREENKKIAAALAVKTEDTQINRPRDFSALTIHISFLCIGAQKAGTTWLHEMLSRHPGLCLPKQKEVHFWDWNRRKGLRWYSNQFQLQPKSSSINRKREEIHYGEITPCYAVLPEYDIAEIKYLFPNVKIVFLARDLVERAWSALLMELRNAVRGVEAGRFSDNNDGMTAKERQQFLRDADPNQYNDDYFMDRLSHGTHSTRNNYAQGIRQWLEHFSKDQILILPYSDVSKRPRELLKELSIFIGIDSTTSSHSGDGEFNFVNSLKDEDIQTRYNVATDPKLNAAIRPALEVKMKLFLKPLAKEFNVLLEELGYSWRLQEY</sequence>
<keyword evidence="2" id="KW-0325">Glycoprotein</keyword>
<feature type="active site" description="For sulfotransferase activity" evidence="3">
    <location>
        <position position="98"/>
    </location>
</feature>
<dbReference type="InterPro" id="IPR037359">
    <property type="entry name" value="NST/OST"/>
</dbReference>
<dbReference type="PANTHER" id="PTHR10605">
    <property type="entry name" value="HEPARAN SULFATE SULFOTRANSFERASE"/>
    <property type="match status" value="1"/>
</dbReference>
<dbReference type="InterPro" id="IPR000863">
    <property type="entry name" value="Sulfotransferase_dom"/>
</dbReference>
<dbReference type="GO" id="GO:0008146">
    <property type="term" value="F:sulfotransferase activity"/>
    <property type="evidence" value="ECO:0007669"/>
    <property type="project" value="InterPro"/>
</dbReference>